<accession>A0AAD4T2Y7</accession>
<evidence type="ECO:0000313" key="2">
    <source>
        <dbReference type="EMBL" id="KAI3938549.1"/>
    </source>
</evidence>
<evidence type="ECO:0000313" key="3">
    <source>
        <dbReference type="Proteomes" id="UP001202328"/>
    </source>
</evidence>
<sequence>MGNNIDHANGERVARAFSDVVRSSPHPHEARSLRPTEIISNGLIVDEEMALDTMEVSGPSTLVPSNQRPSSIQSSELINSRKHGFFPCGALQQPFRIKKSLLDDSCIFPDPSISSKSLTDSSDEESSSHDGIDYQVHKGFTSDSSQAAAGSIIGSESRVLETQIEGDNFKSLDDLSEFHSNFVSPSGFGDMEVDSQTLIPDFRPNSPSQSPIASPINSPSQSPHVSPINTPSDDFFAQALVDKEKEAVVINYMKDRFLPAIEMIKAVNDVSGMGIDGDLDDIVRMLIKSAIKTPRVFNFECREVRTGV</sequence>
<dbReference type="EMBL" id="JAJJMB010005516">
    <property type="protein sequence ID" value="KAI3938549.1"/>
    <property type="molecule type" value="Genomic_DNA"/>
</dbReference>
<feature type="compositionally biased region" description="Polar residues" evidence="1">
    <location>
        <begin position="205"/>
        <end position="225"/>
    </location>
</feature>
<evidence type="ECO:0000256" key="1">
    <source>
        <dbReference type="SAM" id="MobiDB-lite"/>
    </source>
</evidence>
<feature type="region of interest" description="Disordered" evidence="1">
    <location>
        <begin position="113"/>
        <end position="133"/>
    </location>
</feature>
<gene>
    <name evidence="2" type="ORF">MKW98_016054</name>
</gene>
<keyword evidence="3" id="KW-1185">Reference proteome</keyword>
<feature type="region of interest" description="Disordered" evidence="1">
    <location>
        <begin position="201"/>
        <end position="225"/>
    </location>
</feature>
<protein>
    <submittedName>
        <fullName evidence="2">Uncharacterized protein</fullName>
    </submittedName>
</protein>
<proteinExistence type="predicted"/>
<dbReference type="Proteomes" id="UP001202328">
    <property type="component" value="Unassembled WGS sequence"/>
</dbReference>
<name>A0AAD4T2Y7_9MAGN</name>
<comment type="caution">
    <text evidence="2">The sequence shown here is derived from an EMBL/GenBank/DDBJ whole genome shotgun (WGS) entry which is preliminary data.</text>
</comment>
<dbReference type="AlphaFoldDB" id="A0AAD4T2Y7"/>
<reference evidence="2" key="1">
    <citation type="submission" date="2022-04" db="EMBL/GenBank/DDBJ databases">
        <title>A functionally conserved STORR gene fusion in Papaver species that diverged 16.8 million years ago.</title>
        <authorList>
            <person name="Catania T."/>
        </authorList>
    </citation>
    <scope>NUCLEOTIDE SEQUENCE</scope>
    <source>
        <strain evidence="2">S-188037</strain>
    </source>
</reference>
<organism evidence="2 3">
    <name type="scientific">Papaver atlanticum</name>
    <dbReference type="NCBI Taxonomy" id="357466"/>
    <lineage>
        <taxon>Eukaryota</taxon>
        <taxon>Viridiplantae</taxon>
        <taxon>Streptophyta</taxon>
        <taxon>Embryophyta</taxon>
        <taxon>Tracheophyta</taxon>
        <taxon>Spermatophyta</taxon>
        <taxon>Magnoliopsida</taxon>
        <taxon>Ranunculales</taxon>
        <taxon>Papaveraceae</taxon>
        <taxon>Papaveroideae</taxon>
        <taxon>Papaver</taxon>
    </lineage>
</organism>